<sequence length="99" mass="11018">MANIENEMPTTKSALYPSSHPDESELNFYGRLAAILELVLDCTDVMLVDGEHSCEATKNVAHLNKVMFNPMQNAPPYGKKTGLMLRYDGNIEIELSSNE</sequence>
<keyword evidence="3" id="KW-1185">Reference proteome</keyword>
<evidence type="ECO:0000313" key="2">
    <source>
        <dbReference type="EMBL" id="RCH81212.1"/>
    </source>
</evidence>
<evidence type="ECO:0000256" key="1">
    <source>
        <dbReference type="SAM" id="MobiDB-lite"/>
    </source>
</evidence>
<dbReference type="OrthoDB" id="10529792at2759"/>
<dbReference type="Proteomes" id="UP000252139">
    <property type="component" value="Unassembled WGS sequence"/>
</dbReference>
<evidence type="ECO:0000313" key="3">
    <source>
        <dbReference type="Proteomes" id="UP000252139"/>
    </source>
</evidence>
<comment type="caution">
    <text evidence="2">The sequence shown here is derived from an EMBL/GenBank/DDBJ whole genome shotgun (WGS) entry which is preliminary data.</text>
</comment>
<dbReference type="EMBL" id="PJQL01003532">
    <property type="protein sequence ID" value="RCH81212.1"/>
    <property type="molecule type" value="Genomic_DNA"/>
</dbReference>
<dbReference type="AlphaFoldDB" id="A0A367IU78"/>
<gene>
    <name evidence="2" type="ORF">CU097_003408</name>
</gene>
<feature type="region of interest" description="Disordered" evidence="1">
    <location>
        <begin position="1"/>
        <end position="22"/>
    </location>
</feature>
<protein>
    <submittedName>
        <fullName evidence="2">Uncharacterized protein</fullName>
    </submittedName>
</protein>
<reference evidence="2 3" key="1">
    <citation type="journal article" date="2018" name="G3 (Bethesda)">
        <title>Phylogenetic and Phylogenomic Definition of Rhizopus Species.</title>
        <authorList>
            <person name="Gryganskyi A.P."/>
            <person name="Golan J."/>
            <person name="Dolatabadi S."/>
            <person name="Mondo S."/>
            <person name="Robb S."/>
            <person name="Idnurm A."/>
            <person name="Muszewska A."/>
            <person name="Steczkiewicz K."/>
            <person name="Masonjones S."/>
            <person name="Liao H.L."/>
            <person name="Gajdeczka M.T."/>
            <person name="Anike F."/>
            <person name="Vuek A."/>
            <person name="Anishchenko I.M."/>
            <person name="Voigt K."/>
            <person name="de Hoog G.S."/>
            <person name="Smith M.E."/>
            <person name="Heitman J."/>
            <person name="Vilgalys R."/>
            <person name="Stajich J.E."/>
        </authorList>
    </citation>
    <scope>NUCLEOTIDE SEQUENCE [LARGE SCALE GENOMIC DNA]</scope>
    <source>
        <strain evidence="2 3">CBS 357.93</strain>
    </source>
</reference>
<accession>A0A367IU78</accession>
<name>A0A367IU78_RHIAZ</name>
<proteinExistence type="predicted"/>
<organism evidence="2 3">
    <name type="scientific">Rhizopus azygosporus</name>
    <name type="common">Rhizopus microsporus var. azygosporus</name>
    <dbReference type="NCBI Taxonomy" id="86630"/>
    <lineage>
        <taxon>Eukaryota</taxon>
        <taxon>Fungi</taxon>
        <taxon>Fungi incertae sedis</taxon>
        <taxon>Mucoromycota</taxon>
        <taxon>Mucoromycotina</taxon>
        <taxon>Mucoromycetes</taxon>
        <taxon>Mucorales</taxon>
        <taxon>Mucorineae</taxon>
        <taxon>Rhizopodaceae</taxon>
        <taxon>Rhizopus</taxon>
    </lineage>
</organism>